<dbReference type="PANTHER" id="PTHR41677">
    <property type="entry name" value="YALI0B19030P"/>
    <property type="match status" value="1"/>
</dbReference>
<evidence type="ECO:0000313" key="2">
    <source>
        <dbReference type="EMBL" id="RMJ06749.1"/>
    </source>
</evidence>
<sequence length="353" mass="40355">MTLARVPPQEPAPILPATTGDKDSRSPGFDASKHLHFEPPSRVWSLQDLGYPDSQGISPIGVTEPFRLFSEKAIGEMRRELFTNKQIWSSHRFSSKYAECQLRGYAREHAPFIYNAWKDPETLRIISNLAGIDVVPVMDYDIAHINVSGPSIPHLSPLEQDQNRELVREKEIERPKVEDKNDAIVSWHNDSYAFVCVTMLSDCTGMTGGETALKTADGSVIRVRGPQRGYAVVLQGRYIDHQALRTLGGSERVSMVTAFRARSWAIRDDTVLKLVRPISNIDELYSEYAQYRFDILENRFRARREGLDRDIERKGTFDVSDTRAFIRAQVEFLEQMEKEILEEDDWKKIYDGS</sequence>
<name>A0A3M2RNF9_9HYPO</name>
<keyword evidence="3" id="KW-1185">Reference proteome</keyword>
<dbReference type="STRING" id="2010991.A0A3M2RNF9"/>
<organism evidence="2 3">
    <name type="scientific">Fusarium kuroshium</name>
    <dbReference type="NCBI Taxonomy" id="2010991"/>
    <lineage>
        <taxon>Eukaryota</taxon>
        <taxon>Fungi</taxon>
        <taxon>Dikarya</taxon>
        <taxon>Ascomycota</taxon>
        <taxon>Pezizomycotina</taxon>
        <taxon>Sordariomycetes</taxon>
        <taxon>Hypocreomycetidae</taxon>
        <taxon>Hypocreales</taxon>
        <taxon>Nectriaceae</taxon>
        <taxon>Fusarium</taxon>
        <taxon>Fusarium solani species complex</taxon>
    </lineage>
</organism>
<dbReference type="PANTHER" id="PTHR41677:SF1">
    <property type="entry name" value="FE2OG DIOXYGENASE DOMAIN-CONTAINING PROTEIN"/>
    <property type="match status" value="1"/>
</dbReference>
<evidence type="ECO:0000256" key="1">
    <source>
        <dbReference type="SAM" id="MobiDB-lite"/>
    </source>
</evidence>
<evidence type="ECO:0000313" key="3">
    <source>
        <dbReference type="Proteomes" id="UP000277212"/>
    </source>
</evidence>
<dbReference type="OrthoDB" id="10256055at2759"/>
<feature type="compositionally biased region" description="Basic and acidic residues" evidence="1">
    <location>
        <begin position="20"/>
        <end position="32"/>
    </location>
</feature>
<evidence type="ECO:0008006" key="4">
    <source>
        <dbReference type="Google" id="ProtNLM"/>
    </source>
</evidence>
<dbReference type="AlphaFoldDB" id="A0A3M2RNF9"/>
<accession>A0A3M2RNF9</accession>
<protein>
    <recommendedName>
        <fullName evidence="4">Fe2OG dioxygenase domain-containing protein</fullName>
    </recommendedName>
</protein>
<reference evidence="2 3" key="1">
    <citation type="submission" date="2017-06" db="EMBL/GenBank/DDBJ databases">
        <title>Comparative genomic analysis of Ambrosia Fusariam Clade fungi.</title>
        <authorList>
            <person name="Stajich J.E."/>
            <person name="Carrillo J."/>
            <person name="Kijimoto T."/>
            <person name="Eskalen A."/>
            <person name="O'Donnell K."/>
            <person name="Kasson M."/>
        </authorList>
    </citation>
    <scope>NUCLEOTIDE SEQUENCE [LARGE SCALE GENOMIC DNA]</scope>
    <source>
        <strain evidence="2">UCR3666</strain>
    </source>
</reference>
<gene>
    <name evidence="2" type="ORF">CDV36_013667</name>
</gene>
<dbReference type="Proteomes" id="UP000277212">
    <property type="component" value="Unassembled WGS sequence"/>
</dbReference>
<proteinExistence type="predicted"/>
<dbReference type="EMBL" id="NKUJ01000391">
    <property type="protein sequence ID" value="RMJ06749.1"/>
    <property type="molecule type" value="Genomic_DNA"/>
</dbReference>
<comment type="caution">
    <text evidence="2">The sequence shown here is derived from an EMBL/GenBank/DDBJ whole genome shotgun (WGS) entry which is preliminary data.</text>
</comment>
<feature type="region of interest" description="Disordered" evidence="1">
    <location>
        <begin position="1"/>
        <end position="32"/>
    </location>
</feature>